<protein>
    <recommendedName>
        <fullName evidence="2">CCHC-type domain-containing protein</fullName>
    </recommendedName>
</protein>
<evidence type="ECO:0000313" key="3">
    <source>
        <dbReference type="EMBL" id="KAF2569322.1"/>
    </source>
</evidence>
<dbReference type="Proteomes" id="UP000712281">
    <property type="component" value="Unassembled WGS sequence"/>
</dbReference>
<gene>
    <name evidence="3" type="ORF">F2Q68_00025385</name>
</gene>
<evidence type="ECO:0000259" key="2">
    <source>
        <dbReference type="PROSITE" id="PS50158"/>
    </source>
</evidence>
<keyword evidence="1" id="KW-0862">Zinc</keyword>
<dbReference type="EMBL" id="QGKW02001911">
    <property type="protein sequence ID" value="KAF2569322.1"/>
    <property type="molecule type" value="Genomic_DNA"/>
</dbReference>
<evidence type="ECO:0000313" key="4">
    <source>
        <dbReference type="Proteomes" id="UP000712281"/>
    </source>
</evidence>
<dbReference type="GO" id="GO:0008270">
    <property type="term" value="F:zinc ion binding"/>
    <property type="evidence" value="ECO:0007669"/>
    <property type="project" value="UniProtKB-KW"/>
</dbReference>
<comment type="caution">
    <text evidence="3">The sequence shown here is derived from an EMBL/GenBank/DDBJ whole genome shotgun (WGS) entry which is preliminary data.</text>
</comment>
<dbReference type="AlphaFoldDB" id="A0A8S9IJC6"/>
<accession>A0A8S9IJC6</accession>
<reference evidence="3" key="1">
    <citation type="submission" date="2019-12" db="EMBL/GenBank/DDBJ databases">
        <title>Genome sequencing and annotation of Brassica cretica.</title>
        <authorList>
            <person name="Studholme D.J."/>
            <person name="Sarris P.F."/>
        </authorList>
    </citation>
    <scope>NUCLEOTIDE SEQUENCE</scope>
    <source>
        <strain evidence="3">PFS-001/15</strain>
        <tissue evidence="3">Leaf</tissue>
    </source>
</reference>
<proteinExistence type="predicted"/>
<dbReference type="GO" id="GO:0003676">
    <property type="term" value="F:nucleic acid binding"/>
    <property type="evidence" value="ECO:0007669"/>
    <property type="project" value="InterPro"/>
</dbReference>
<dbReference type="InterPro" id="IPR001878">
    <property type="entry name" value="Znf_CCHC"/>
</dbReference>
<name>A0A8S9IJC6_BRACR</name>
<keyword evidence="1" id="KW-0863">Zinc-finger</keyword>
<organism evidence="3 4">
    <name type="scientific">Brassica cretica</name>
    <name type="common">Mustard</name>
    <dbReference type="NCBI Taxonomy" id="69181"/>
    <lineage>
        <taxon>Eukaryota</taxon>
        <taxon>Viridiplantae</taxon>
        <taxon>Streptophyta</taxon>
        <taxon>Embryophyta</taxon>
        <taxon>Tracheophyta</taxon>
        <taxon>Spermatophyta</taxon>
        <taxon>Magnoliopsida</taxon>
        <taxon>eudicotyledons</taxon>
        <taxon>Gunneridae</taxon>
        <taxon>Pentapetalae</taxon>
        <taxon>rosids</taxon>
        <taxon>malvids</taxon>
        <taxon>Brassicales</taxon>
        <taxon>Brassicaceae</taxon>
        <taxon>Brassiceae</taxon>
        <taxon>Brassica</taxon>
    </lineage>
</organism>
<dbReference type="Pfam" id="PF00098">
    <property type="entry name" value="zf-CCHC"/>
    <property type="match status" value="1"/>
</dbReference>
<sequence length="88" mass="9667">MKLTCTSCGRKGHLASNCFRTLGYHEWWGDWPRARLSSATRRGTNTTTQRSSTDLARPNAVSLTPQLQHSASTITSSDRIGLTGLTDD</sequence>
<evidence type="ECO:0000256" key="1">
    <source>
        <dbReference type="PROSITE-ProRule" id="PRU00047"/>
    </source>
</evidence>
<dbReference type="PROSITE" id="PS50158">
    <property type="entry name" value="ZF_CCHC"/>
    <property type="match status" value="1"/>
</dbReference>
<feature type="domain" description="CCHC-type" evidence="2">
    <location>
        <begin position="5"/>
        <end position="18"/>
    </location>
</feature>
<keyword evidence="1" id="KW-0479">Metal-binding</keyword>